<proteinExistence type="predicted"/>
<keyword evidence="2" id="KW-1185">Reference proteome</keyword>
<sequence length="659" mass="75891">MSTWRYGRASIFRHRSMGTARLKLVDTPHLVTLNISAIPGLTYSYFKLPIEMDEVNHYALDDRGPLDYGILPEVTLSAYDESGQAERVPVLKQQAYTGRVLPSSVANTPCIDLGVDGMLEKLNLPVYTSESHLYQACKEFVTENRDLGTAYAHLRPHLHDIIVNGHGSNTMKAKEDDRAMRQNMLVKRKILDGDVPPRRVWDLHANRVVPWWVARKVPWAISHAWVKDMDLRSEMTPINGCKWPVPLPKDADLNLIRIEMLNLGAEYIWLDVLCLRQKGPGDDARGKPNEEECGRREARRQEEWKVDLPTIGWIYHKANRVVYYFSGLGLPLSFKSGDFENERCWFNRGWTLQEIRDDFLIAGETHYGGGTLMEQGKKKKLKFRNCNLIKRLWRSKKNIDSQPISAESNNDDMFLTVDMRKLLEKKLASLRQMQRQESIFHILSQMQRRKSTNPVDKVAGLIYLFYSQYIPIYDANQSAEDAWTELISVTQDWFRADLFFLYPGPGNGKKFWHPSWEQVMTKMLPKSSLNKDLYTIKVFRTKEDGDKYYGLRIGSCTVKGLGVISSPAMPRRGELHLKNYTFNIVAYHTYSIPDGNYTLVGTAKHGSTMEGVIWVVGKTDRLRIPKKFRKVSVLSMADKQQEEGLWRINAHKVTETLLL</sequence>
<dbReference type="Proteomes" id="UP001175226">
    <property type="component" value="Unassembled WGS sequence"/>
</dbReference>
<protein>
    <recommendedName>
        <fullName evidence="3">Heterokaryon incompatibility domain-containing protein</fullName>
    </recommendedName>
</protein>
<gene>
    <name evidence="1" type="ORF">EV421DRAFT_2039222</name>
</gene>
<organism evidence="1 2">
    <name type="scientific">Armillaria borealis</name>
    <dbReference type="NCBI Taxonomy" id="47425"/>
    <lineage>
        <taxon>Eukaryota</taxon>
        <taxon>Fungi</taxon>
        <taxon>Dikarya</taxon>
        <taxon>Basidiomycota</taxon>
        <taxon>Agaricomycotina</taxon>
        <taxon>Agaricomycetes</taxon>
        <taxon>Agaricomycetidae</taxon>
        <taxon>Agaricales</taxon>
        <taxon>Marasmiineae</taxon>
        <taxon>Physalacriaceae</taxon>
        <taxon>Armillaria</taxon>
    </lineage>
</organism>
<comment type="caution">
    <text evidence="1">The sequence shown here is derived from an EMBL/GenBank/DDBJ whole genome shotgun (WGS) entry which is preliminary data.</text>
</comment>
<dbReference type="AlphaFoldDB" id="A0AA39J4V4"/>
<evidence type="ECO:0008006" key="3">
    <source>
        <dbReference type="Google" id="ProtNLM"/>
    </source>
</evidence>
<name>A0AA39J4V4_9AGAR</name>
<reference evidence="1" key="1">
    <citation type="submission" date="2023-06" db="EMBL/GenBank/DDBJ databases">
        <authorList>
            <consortium name="Lawrence Berkeley National Laboratory"/>
            <person name="Ahrendt S."/>
            <person name="Sahu N."/>
            <person name="Indic B."/>
            <person name="Wong-Bajracharya J."/>
            <person name="Merenyi Z."/>
            <person name="Ke H.-M."/>
            <person name="Monk M."/>
            <person name="Kocsube S."/>
            <person name="Drula E."/>
            <person name="Lipzen A."/>
            <person name="Balint B."/>
            <person name="Henrissat B."/>
            <person name="Andreopoulos B."/>
            <person name="Martin F.M."/>
            <person name="Harder C.B."/>
            <person name="Rigling D."/>
            <person name="Ford K.L."/>
            <person name="Foster G.D."/>
            <person name="Pangilinan J."/>
            <person name="Papanicolaou A."/>
            <person name="Barry K."/>
            <person name="LaButti K."/>
            <person name="Viragh M."/>
            <person name="Koriabine M."/>
            <person name="Yan M."/>
            <person name="Riley R."/>
            <person name="Champramary S."/>
            <person name="Plett K.L."/>
            <person name="Tsai I.J."/>
            <person name="Slot J."/>
            <person name="Sipos G."/>
            <person name="Plett J."/>
            <person name="Nagy L.G."/>
            <person name="Grigoriev I.V."/>
        </authorList>
    </citation>
    <scope>NUCLEOTIDE SEQUENCE</scope>
    <source>
        <strain evidence="1">FPL87.14</strain>
    </source>
</reference>
<accession>A0AA39J4V4</accession>
<evidence type="ECO:0000313" key="1">
    <source>
        <dbReference type="EMBL" id="KAK0435296.1"/>
    </source>
</evidence>
<evidence type="ECO:0000313" key="2">
    <source>
        <dbReference type="Proteomes" id="UP001175226"/>
    </source>
</evidence>
<dbReference type="EMBL" id="JAUEPT010000064">
    <property type="protein sequence ID" value="KAK0435296.1"/>
    <property type="molecule type" value="Genomic_DNA"/>
</dbReference>